<feature type="signal peptide" evidence="1">
    <location>
        <begin position="1"/>
        <end position="22"/>
    </location>
</feature>
<sequence>MKLTGVIVGAFATMLVTGGAQALPMANPGLGLDAPIVQVRGGCGFGAHRGGFGGCRLNRGPRGAIRRAVTGAPRGCPPGLYRGPAGRCRR</sequence>
<dbReference type="InterPro" id="IPR058110">
    <property type="entry name" value="GCG_CRPN_dom"/>
</dbReference>
<comment type="caution">
    <text evidence="2">The sequence shown here is derived from an EMBL/GenBank/DDBJ whole genome shotgun (WGS) entry which is preliminary data.</text>
</comment>
<protein>
    <submittedName>
        <fullName evidence="2">Uncharacterized protein</fullName>
    </submittedName>
</protein>
<keyword evidence="3" id="KW-1185">Reference proteome</keyword>
<dbReference type="RefSeq" id="WP_373322459.1">
    <property type="nucleotide sequence ID" value="NZ_BPQG01000003.1"/>
</dbReference>
<accession>A0ABQ4QBT5</accession>
<dbReference type="EMBL" id="BPQG01000003">
    <property type="protein sequence ID" value="GJD42280.1"/>
    <property type="molecule type" value="Genomic_DNA"/>
</dbReference>
<keyword evidence="1" id="KW-0732">Signal</keyword>
<dbReference type="NCBIfam" id="NF047412">
    <property type="entry name" value="sig_GCG_CRPN_rpt"/>
    <property type="match status" value="1"/>
</dbReference>
<organism evidence="2 3">
    <name type="scientific">Methylobacterium cerastii</name>
    <dbReference type="NCBI Taxonomy" id="932741"/>
    <lineage>
        <taxon>Bacteria</taxon>
        <taxon>Pseudomonadati</taxon>
        <taxon>Pseudomonadota</taxon>
        <taxon>Alphaproteobacteria</taxon>
        <taxon>Hyphomicrobiales</taxon>
        <taxon>Methylobacteriaceae</taxon>
        <taxon>Methylobacterium</taxon>
    </lineage>
</organism>
<evidence type="ECO:0000256" key="1">
    <source>
        <dbReference type="SAM" id="SignalP"/>
    </source>
</evidence>
<name>A0ABQ4QBT5_9HYPH</name>
<feature type="chain" id="PRO_5047518866" evidence="1">
    <location>
        <begin position="23"/>
        <end position="90"/>
    </location>
</feature>
<proteinExistence type="predicted"/>
<gene>
    <name evidence="2" type="ORF">AFCDBAGC_0115</name>
</gene>
<dbReference type="Proteomes" id="UP001055117">
    <property type="component" value="Unassembled WGS sequence"/>
</dbReference>
<evidence type="ECO:0000313" key="3">
    <source>
        <dbReference type="Proteomes" id="UP001055117"/>
    </source>
</evidence>
<reference evidence="2 3" key="1">
    <citation type="journal article" date="2021" name="Front. Microbiol.">
        <title>Comprehensive Comparative Genomics and Phenotyping of Methylobacterium Species.</title>
        <authorList>
            <person name="Alessa O."/>
            <person name="Ogura Y."/>
            <person name="Fujitani Y."/>
            <person name="Takami H."/>
            <person name="Hayashi T."/>
            <person name="Sahin N."/>
            <person name="Tani A."/>
        </authorList>
    </citation>
    <scope>NUCLEOTIDE SEQUENCE [LARGE SCALE GENOMIC DNA]</scope>
    <source>
        <strain evidence="2 3">DSM 23679</strain>
    </source>
</reference>
<evidence type="ECO:0000313" key="2">
    <source>
        <dbReference type="EMBL" id="GJD42280.1"/>
    </source>
</evidence>